<evidence type="ECO:0000313" key="1">
    <source>
        <dbReference type="EMBL" id="MBK1833227.1"/>
    </source>
</evidence>
<proteinExistence type="predicted"/>
<dbReference type="Proteomes" id="UP000604083">
    <property type="component" value="Unassembled WGS sequence"/>
</dbReference>
<dbReference type="EMBL" id="JAENIO010000006">
    <property type="protein sequence ID" value="MBK1833227.1"/>
    <property type="molecule type" value="Genomic_DNA"/>
</dbReference>
<keyword evidence="2" id="KW-1185">Reference proteome</keyword>
<dbReference type="SUPFAM" id="SSF51126">
    <property type="entry name" value="Pectin lyase-like"/>
    <property type="match status" value="1"/>
</dbReference>
<comment type="caution">
    <text evidence="1">The sequence shown here is derived from an EMBL/GenBank/DDBJ whole genome shotgun (WGS) entry which is preliminary data.</text>
</comment>
<dbReference type="InterPro" id="IPR012334">
    <property type="entry name" value="Pectin_lyas_fold"/>
</dbReference>
<organism evidence="1 2">
    <name type="scientific">Roseibacillus ishigakijimensis</name>
    <dbReference type="NCBI Taxonomy" id="454146"/>
    <lineage>
        <taxon>Bacteria</taxon>
        <taxon>Pseudomonadati</taxon>
        <taxon>Verrucomicrobiota</taxon>
        <taxon>Verrucomicrobiia</taxon>
        <taxon>Verrucomicrobiales</taxon>
        <taxon>Verrucomicrobiaceae</taxon>
        <taxon>Roseibacillus</taxon>
    </lineage>
</organism>
<evidence type="ECO:0000313" key="2">
    <source>
        <dbReference type="Proteomes" id="UP000604083"/>
    </source>
</evidence>
<dbReference type="RefSeq" id="WP_200390661.1">
    <property type="nucleotide sequence ID" value="NZ_JAENIO010000006.1"/>
</dbReference>
<dbReference type="Gene3D" id="2.160.20.10">
    <property type="entry name" value="Single-stranded right-handed beta-helix, Pectin lyase-like"/>
    <property type="match status" value="1"/>
</dbReference>
<dbReference type="InterPro" id="IPR011050">
    <property type="entry name" value="Pectin_lyase_fold/virulence"/>
</dbReference>
<gene>
    <name evidence="1" type="ORF">JIN78_04070</name>
</gene>
<protein>
    <submittedName>
        <fullName evidence="1">Uncharacterized protein</fullName>
    </submittedName>
</protein>
<name>A0A934RK76_9BACT</name>
<dbReference type="PROSITE" id="PS51257">
    <property type="entry name" value="PROKAR_LIPOPROTEIN"/>
    <property type="match status" value="1"/>
</dbReference>
<accession>A0A934RK76</accession>
<dbReference type="AlphaFoldDB" id="A0A934RK76"/>
<sequence length="324" mass="34515">MKGTFFGVVGGVFFAGCLCAETYYVNNNTGVPADFRSFQEAHDAASAGDTIILAPSAERYGAITLTKQLIVRGYGFGDAQGAELAENSLITQFSTVKVGSELDDHSASGSVLEGLYATHIYTYSDNCLVSRCRSESVSLNGDNCSVQQSYFFDLSLRRETHGVVSNSFINSSLSVPGDSSLFLSQCTLYRSGSDFDFNAALHENDGDVFVKNSIVGSFRGAGSVTAEYCVILDEENFPFGSHSMLGEADAVFLSEGSWAFKYQTKEGSVAKTASSSGGEVGMFGGNFPYVLRAVPSMPLINSLELISADATTGITFEVKAEGRD</sequence>
<reference evidence="1" key="1">
    <citation type="submission" date="2021-01" db="EMBL/GenBank/DDBJ databases">
        <title>Modified the classification status of verrucomicrobia.</title>
        <authorList>
            <person name="Feng X."/>
        </authorList>
    </citation>
    <scope>NUCLEOTIDE SEQUENCE</scope>
    <source>
        <strain evidence="1">KCTC 12986</strain>
    </source>
</reference>